<accession>A0A031JNA7</accession>
<geneLocation type="plasmid" evidence="2 5">
    <name>pSA1</name>
</geneLocation>
<organism evidence="3 4">
    <name type="scientific">Novosphingobium resinovorum</name>
    <dbReference type="NCBI Taxonomy" id="158500"/>
    <lineage>
        <taxon>Bacteria</taxon>
        <taxon>Pseudomonadati</taxon>
        <taxon>Pseudomonadota</taxon>
        <taxon>Alphaproteobacteria</taxon>
        <taxon>Sphingomonadales</taxon>
        <taxon>Sphingomonadaceae</taxon>
        <taxon>Novosphingobium</taxon>
    </lineage>
</organism>
<keyword evidence="1" id="KW-0732">Signal</keyword>
<dbReference type="eggNOG" id="COG4704">
    <property type="taxonomic scope" value="Bacteria"/>
</dbReference>
<reference evidence="5" key="3">
    <citation type="journal article" date="2017" name="J. Biotechnol.">
        <title>Complete genome sequence of Novosphingobium resinovorum SA1, a versatile xenobiotic-degrading bacterium capable of utilizing sulfanilic acid.</title>
        <authorList>
            <person name="Hegedus B."/>
            <person name="Kos P.B."/>
            <person name="Balint B."/>
            <person name="Maroti G."/>
            <person name="Gan H.M."/>
            <person name="Perei K."/>
            <person name="Rakhely G."/>
        </authorList>
    </citation>
    <scope>NUCLEOTIDE SEQUENCE [LARGE SCALE GENOMIC DNA]</scope>
    <source>
        <strain evidence="5">SA1</strain>
    </source>
</reference>
<dbReference type="EMBL" id="CP017076">
    <property type="protein sequence ID" value="AOR79627.1"/>
    <property type="molecule type" value="Genomic_DNA"/>
</dbReference>
<evidence type="ECO:0000313" key="2">
    <source>
        <dbReference type="EMBL" id="AOR79627.1"/>
    </source>
</evidence>
<evidence type="ECO:0008006" key="6">
    <source>
        <dbReference type="Google" id="ProtNLM"/>
    </source>
</evidence>
<evidence type="ECO:0000313" key="4">
    <source>
        <dbReference type="Proteomes" id="UP000024329"/>
    </source>
</evidence>
<dbReference type="EMBL" id="JFYZ01000028">
    <property type="protein sequence ID" value="EZP79276.1"/>
    <property type="molecule type" value="Genomic_DNA"/>
</dbReference>
<evidence type="ECO:0000313" key="5">
    <source>
        <dbReference type="Proteomes" id="UP000094626"/>
    </source>
</evidence>
<gene>
    <name evidence="2" type="ORF">BES08_22815</name>
    <name evidence="3" type="ORF">BV97_04165</name>
</gene>
<keyword evidence="2" id="KW-0614">Plasmid</keyword>
<dbReference type="KEGG" id="nre:BES08_22815"/>
<feature type="signal peptide" evidence="1">
    <location>
        <begin position="1"/>
        <end position="19"/>
    </location>
</feature>
<dbReference type="OrthoDB" id="7449018at2"/>
<protein>
    <recommendedName>
        <fullName evidence="6">DUF2141 domain-containing protein</fullName>
    </recommendedName>
</protein>
<evidence type="ECO:0000256" key="1">
    <source>
        <dbReference type="SAM" id="SignalP"/>
    </source>
</evidence>
<dbReference type="Proteomes" id="UP000024329">
    <property type="component" value="Unassembled WGS sequence"/>
</dbReference>
<dbReference type="InterPro" id="IPR018673">
    <property type="entry name" value="DUF2141"/>
</dbReference>
<dbReference type="PATRIC" id="fig|158500.4.peg.4234"/>
<dbReference type="AlphaFoldDB" id="A0A031JNA7"/>
<reference evidence="2" key="2">
    <citation type="submission" date="2016-08" db="EMBL/GenBank/DDBJ databases">
        <authorList>
            <person name="Seilhamer J.J."/>
        </authorList>
    </citation>
    <scope>NUCLEOTIDE SEQUENCE [LARGE SCALE GENOMIC DNA]</scope>
    <source>
        <strain evidence="2">SA1</strain>
        <plasmid evidence="2">pSA1</plasmid>
    </source>
</reference>
<dbReference type="Proteomes" id="UP000094626">
    <property type="component" value="Plasmid pSA1"/>
</dbReference>
<sequence>MVIRATSLFVTALLLGAAALPSSPDLGKKEGQCRRDEQGPSLLVDVEGLKDRQGSLKLEVYPANDEDFLADDNVLLNAGKVFRRVEVPVPQTGSVRLCIRVPGPGAYAVSLLHDRDGNRKFGWTVDGIGFSGNPKLGWSKPKAARVAVTTGAGPTLLSILMNYRSGLGVAPLKRKG</sequence>
<keyword evidence="5" id="KW-1185">Reference proteome</keyword>
<dbReference type="RefSeq" id="WP_051587062.1">
    <property type="nucleotide sequence ID" value="NZ_CP017076.1"/>
</dbReference>
<reference evidence="3 4" key="1">
    <citation type="submission" date="2014-03" db="EMBL/GenBank/DDBJ databases">
        <title>Whole genome sequence of Novosphingobium resinovorum KF1.</title>
        <authorList>
            <person name="Gan H.M."/>
            <person name="Gan H.Y."/>
            <person name="Chew T.H."/>
            <person name="Savka M.A."/>
        </authorList>
    </citation>
    <scope>NUCLEOTIDE SEQUENCE [LARGE SCALE GENOMIC DNA]</scope>
    <source>
        <strain evidence="3 4">KF1</strain>
    </source>
</reference>
<feature type="chain" id="PRO_5014496823" description="DUF2141 domain-containing protein" evidence="1">
    <location>
        <begin position="20"/>
        <end position="176"/>
    </location>
</feature>
<name>A0A031JNA7_9SPHN</name>
<dbReference type="Pfam" id="PF09912">
    <property type="entry name" value="DUF2141"/>
    <property type="match status" value="1"/>
</dbReference>
<evidence type="ECO:0000313" key="3">
    <source>
        <dbReference type="EMBL" id="EZP79276.1"/>
    </source>
</evidence>
<proteinExistence type="predicted"/>